<evidence type="ECO:0000313" key="3">
    <source>
        <dbReference type="Proteomes" id="UP000010077"/>
    </source>
</evidence>
<dbReference type="EMBL" id="CP003539">
    <property type="protein sequence ID" value="AFX98661.1"/>
    <property type="molecule type" value="Genomic_DNA"/>
</dbReference>
<reference evidence="2 3" key="1">
    <citation type="journal article" date="2012" name="Proc. Natl. Acad. Sci. U.S.A.">
        <title>Genome streamlining and chemical defense in a coral reef symbiosis.</title>
        <authorList>
            <person name="Kwan J.C."/>
            <person name="Donia M.S."/>
            <person name="Han A.W."/>
            <person name="Hirose E."/>
            <person name="Haygood M.G."/>
            <person name="Schmidt E.W."/>
        </authorList>
    </citation>
    <scope>NUCLEOTIDE SEQUENCE [LARGE SCALE GENOMIC DNA]</scope>
    <source>
        <strain evidence="2 3">L2</strain>
    </source>
</reference>
<keyword evidence="1" id="KW-0472">Membrane</keyword>
<gene>
    <name evidence="2" type="ORF">A1OE_468</name>
</gene>
<protein>
    <submittedName>
        <fullName evidence="2">Uncharacterized protein</fullName>
    </submittedName>
</protein>
<dbReference type="HOGENOM" id="CLU_3306445_0_0_5"/>
<organism evidence="2 3">
    <name type="scientific">Candidatus Endolissoclinum faulkneri L2</name>
    <dbReference type="NCBI Taxonomy" id="1193729"/>
    <lineage>
        <taxon>Bacteria</taxon>
        <taxon>Pseudomonadati</taxon>
        <taxon>Pseudomonadota</taxon>
        <taxon>Alphaproteobacteria</taxon>
        <taxon>Rhodospirillales</taxon>
        <taxon>Rhodospirillaceae</taxon>
        <taxon>Candidatus Endolissoclinum</taxon>
    </lineage>
</organism>
<feature type="transmembrane region" description="Helical" evidence="1">
    <location>
        <begin position="16"/>
        <end position="38"/>
    </location>
</feature>
<keyword evidence="3" id="KW-1185">Reference proteome</keyword>
<dbReference type="Proteomes" id="UP000010077">
    <property type="component" value="Chromosome"/>
</dbReference>
<evidence type="ECO:0000313" key="2">
    <source>
        <dbReference type="EMBL" id="AFX98661.1"/>
    </source>
</evidence>
<keyword evidence="1" id="KW-1133">Transmembrane helix</keyword>
<dbReference type="AlphaFoldDB" id="K7ZCK2"/>
<sequence length="39" mass="5106">MIKNRILYFKLQFLKYIIFFYIYIRRCNFIFLIIFYIIT</sequence>
<dbReference type="KEGG" id="thal:A1OE_468"/>
<accession>K7ZCK2</accession>
<name>K7ZCK2_9PROT</name>
<keyword evidence="1" id="KW-0812">Transmembrane</keyword>
<proteinExistence type="predicted"/>
<evidence type="ECO:0000256" key="1">
    <source>
        <dbReference type="SAM" id="Phobius"/>
    </source>
</evidence>